<evidence type="ECO:0000313" key="1">
    <source>
        <dbReference type="EMBL" id="JAC27335.1"/>
    </source>
</evidence>
<reference evidence="1" key="1">
    <citation type="submission" date="2014-03" db="EMBL/GenBank/DDBJ databases">
        <title>The sialotranscriptome of Amblyomma triste, Amblyomma parvum and Amblyomma cajennense ticks, uncovered by 454-based RNA-seq.</title>
        <authorList>
            <person name="Garcia G.R."/>
            <person name="Gardinassi L.G."/>
            <person name="Ribeiro J.M."/>
            <person name="Anatriello E."/>
            <person name="Ferreira B.R."/>
            <person name="Moreira H.N."/>
            <person name="Mafra C."/>
            <person name="Olegario M.M."/>
            <person name="Szabo P.J."/>
            <person name="Miranda-Santos I.K."/>
            <person name="Maruyama S.R."/>
        </authorList>
    </citation>
    <scope>NUCLEOTIDE SEQUENCE</scope>
    <source>
        <strain evidence="1">Mato Grasso do Sul</strain>
        <tissue evidence="1">Salivary glands</tissue>
    </source>
</reference>
<protein>
    <submittedName>
        <fullName evidence="1">Putative secreted protein</fullName>
    </submittedName>
</protein>
<organism evidence="1">
    <name type="scientific">Amblyomma triste</name>
    <name type="common">Neotropical tick</name>
    <dbReference type="NCBI Taxonomy" id="251400"/>
    <lineage>
        <taxon>Eukaryota</taxon>
        <taxon>Metazoa</taxon>
        <taxon>Ecdysozoa</taxon>
        <taxon>Arthropoda</taxon>
        <taxon>Chelicerata</taxon>
        <taxon>Arachnida</taxon>
        <taxon>Acari</taxon>
        <taxon>Parasitiformes</taxon>
        <taxon>Ixodida</taxon>
        <taxon>Ixodoidea</taxon>
        <taxon>Ixodidae</taxon>
        <taxon>Amblyomminae</taxon>
        <taxon>Amblyomma</taxon>
    </lineage>
</organism>
<dbReference type="AlphaFoldDB" id="A0A023G347"/>
<sequence>MYMIFHLFRAPTILCSLIFFLLHKTFNAQISPNVLISLQPWAMLKFGVSIHDVHRIEKFNAQHHTSR</sequence>
<accession>A0A023G347</accession>
<proteinExistence type="evidence at transcript level"/>
<dbReference type="EMBL" id="GBBM01008083">
    <property type="protein sequence ID" value="JAC27335.1"/>
    <property type="molecule type" value="mRNA"/>
</dbReference>
<name>A0A023G347_AMBTT</name>